<protein>
    <submittedName>
        <fullName evidence="5">UTRA domain-containing protein</fullName>
    </submittedName>
</protein>
<feature type="domain" description="HTH gntR-type" evidence="4">
    <location>
        <begin position="2"/>
        <end position="70"/>
    </location>
</feature>
<keyword evidence="1" id="KW-0805">Transcription regulation</keyword>
<dbReference type="SMART" id="SM00345">
    <property type="entry name" value="HTH_GNTR"/>
    <property type="match status" value="1"/>
</dbReference>
<dbReference type="SUPFAM" id="SSF64288">
    <property type="entry name" value="Chorismate lyase-like"/>
    <property type="match status" value="1"/>
</dbReference>
<dbReference type="SMART" id="SM00866">
    <property type="entry name" value="UTRA"/>
    <property type="match status" value="1"/>
</dbReference>
<dbReference type="EMBL" id="JBHSVR010000001">
    <property type="protein sequence ID" value="MFC6632680.1"/>
    <property type="molecule type" value="Genomic_DNA"/>
</dbReference>
<dbReference type="InterPro" id="IPR011663">
    <property type="entry name" value="UTRA"/>
</dbReference>
<dbReference type="InterPro" id="IPR036388">
    <property type="entry name" value="WH-like_DNA-bd_sf"/>
</dbReference>
<dbReference type="CDD" id="cd07377">
    <property type="entry name" value="WHTH_GntR"/>
    <property type="match status" value="1"/>
</dbReference>
<name>A0ABW1YML5_9GAMM</name>
<dbReference type="PANTHER" id="PTHR44846:SF7">
    <property type="entry name" value="TRANSCRIPTIONAL REGULATOR OF 2-AMINOETHYLPHOSPHONATE DEGRADATION OPERONS-RELATED"/>
    <property type="match status" value="1"/>
</dbReference>
<dbReference type="InterPro" id="IPR028978">
    <property type="entry name" value="Chorismate_lyase_/UTRA_dom_sf"/>
</dbReference>
<evidence type="ECO:0000313" key="6">
    <source>
        <dbReference type="Proteomes" id="UP001596425"/>
    </source>
</evidence>
<accession>A0ABW1YML5</accession>
<dbReference type="RefSeq" id="WP_193191983.1">
    <property type="nucleotide sequence ID" value="NZ_JACZFR010000025.1"/>
</dbReference>
<keyword evidence="6" id="KW-1185">Reference proteome</keyword>
<dbReference type="Proteomes" id="UP001596425">
    <property type="component" value="Unassembled WGS sequence"/>
</dbReference>
<gene>
    <name evidence="5" type="ORF">ACFQBM_05285</name>
</gene>
<keyword evidence="3" id="KW-0804">Transcription</keyword>
<evidence type="ECO:0000313" key="5">
    <source>
        <dbReference type="EMBL" id="MFC6632680.1"/>
    </source>
</evidence>
<sequence length="233" mass="26800">MSSAYDDIKAHIQHLISDGRLGANHKLPSERELVEQLPVTRITLRDGLTRLEGEGLVYRQNRRGWFVAPNRFVMKPAQKVNFNRMAGEQGFQPGTEVLHLRRQAVRRDIYTAFEAGKNSRYFELRRVRSLDNRAVMVEDSYMPVERYTGLNDFDLSESVTEILQQHYGVEVASEHCNIQIANLERVHAEPLGIHAGTLGLKIVRLRYGPNGQLIDYNIEHWLPHAIEMEVATR</sequence>
<evidence type="ECO:0000256" key="3">
    <source>
        <dbReference type="ARBA" id="ARBA00023163"/>
    </source>
</evidence>
<organism evidence="5 6">
    <name type="scientific">Microbulbifer taiwanensis</name>
    <dbReference type="NCBI Taxonomy" id="986746"/>
    <lineage>
        <taxon>Bacteria</taxon>
        <taxon>Pseudomonadati</taxon>
        <taxon>Pseudomonadota</taxon>
        <taxon>Gammaproteobacteria</taxon>
        <taxon>Cellvibrionales</taxon>
        <taxon>Microbulbiferaceae</taxon>
        <taxon>Microbulbifer</taxon>
    </lineage>
</organism>
<comment type="caution">
    <text evidence="5">The sequence shown here is derived from an EMBL/GenBank/DDBJ whole genome shotgun (WGS) entry which is preliminary data.</text>
</comment>
<evidence type="ECO:0000256" key="2">
    <source>
        <dbReference type="ARBA" id="ARBA00023125"/>
    </source>
</evidence>
<evidence type="ECO:0000256" key="1">
    <source>
        <dbReference type="ARBA" id="ARBA00023015"/>
    </source>
</evidence>
<proteinExistence type="predicted"/>
<dbReference type="PRINTS" id="PR00035">
    <property type="entry name" value="HTHGNTR"/>
</dbReference>
<dbReference type="PANTHER" id="PTHR44846">
    <property type="entry name" value="MANNOSYL-D-GLYCERATE TRANSPORT/METABOLISM SYSTEM REPRESSOR MNGR-RELATED"/>
    <property type="match status" value="1"/>
</dbReference>
<dbReference type="Pfam" id="PF00392">
    <property type="entry name" value="GntR"/>
    <property type="match status" value="1"/>
</dbReference>
<dbReference type="InterPro" id="IPR000524">
    <property type="entry name" value="Tscrpt_reg_HTH_GntR"/>
</dbReference>
<dbReference type="InterPro" id="IPR050679">
    <property type="entry name" value="Bact_HTH_transcr_reg"/>
</dbReference>
<dbReference type="Gene3D" id="1.10.10.10">
    <property type="entry name" value="Winged helix-like DNA-binding domain superfamily/Winged helix DNA-binding domain"/>
    <property type="match status" value="1"/>
</dbReference>
<reference evidence="6" key="1">
    <citation type="journal article" date="2019" name="Int. J. Syst. Evol. Microbiol.">
        <title>The Global Catalogue of Microorganisms (GCM) 10K type strain sequencing project: providing services to taxonomists for standard genome sequencing and annotation.</title>
        <authorList>
            <consortium name="The Broad Institute Genomics Platform"/>
            <consortium name="The Broad Institute Genome Sequencing Center for Infectious Disease"/>
            <person name="Wu L."/>
            <person name="Ma J."/>
        </authorList>
    </citation>
    <scope>NUCLEOTIDE SEQUENCE [LARGE SCALE GENOMIC DNA]</scope>
    <source>
        <strain evidence="6">CGMCC 1.13718</strain>
    </source>
</reference>
<dbReference type="Pfam" id="PF07702">
    <property type="entry name" value="UTRA"/>
    <property type="match status" value="1"/>
</dbReference>
<dbReference type="PROSITE" id="PS50949">
    <property type="entry name" value="HTH_GNTR"/>
    <property type="match status" value="1"/>
</dbReference>
<keyword evidence="2" id="KW-0238">DNA-binding</keyword>
<dbReference type="SUPFAM" id="SSF46785">
    <property type="entry name" value="Winged helix' DNA-binding domain"/>
    <property type="match status" value="1"/>
</dbReference>
<dbReference type="InterPro" id="IPR036390">
    <property type="entry name" value="WH_DNA-bd_sf"/>
</dbReference>
<dbReference type="Gene3D" id="3.40.1410.10">
    <property type="entry name" value="Chorismate lyase-like"/>
    <property type="match status" value="1"/>
</dbReference>
<evidence type="ECO:0000259" key="4">
    <source>
        <dbReference type="PROSITE" id="PS50949"/>
    </source>
</evidence>